<evidence type="ECO:0000259" key="1">
    <source>
        <dbReference type="Pfam" id="PF14371"/>
    </source>
</evidence>
<accession>A0A0F9Y975</accession>
<organism evidence="2">
    <name type="scientific">marine sediment metagenome</name>
    <dbReference type="NCBI Taxonomy" id="412755"/>
    <lineage>
        <taxon>unclassified sequences</taxon>
        <taxon>metagenomes</taxon>
        <taxon>ecological metagenomes</taxon>
    </lineage>
</organism>
<evidence type="ECO:0000313" key="2">
    <source>
        <dbReference type="EMBL" id="KKO01204.1"/>
    </source>
</evidence>
<reference evidence="2" key="1">
    <citation type="journal article" date="2015" name="Nature">
        <title>Complex archaea that bridge the gap between prokaryotes and eukaryotes.</title>
        <authorList>
            <person name="Spang A."/>
            <person name="Saw J.H."/>
            <person name="Jorgensen S.L."/>
            <person name="Zaremba-Niedzwiedzka K."/>
            <person name="Martijn J."/>
            <person name="Lind A.E."/>
            <person name="van Eijk R."/>
            <person name="Schleper C."/>
            <person name="Guy L."/>
            <person name="Ettema T.J."/>
        </authorList>
    </citation>
    <scope>NUCLEOTIDE SEQUENCE</scope>
</reference>
<dbReference type="EMBL" id="LAZR01000036">
    <property type="protein sequence ID" value="KKO01204.1"/>
    <property type="molecule type" value="Genomic_DNA"/>
</dbReference>
<dbReference type="InterPro" id="IPR025524">
    <property type="entry name" value="DUF4412"/>
</dbReference>
<dbReference type="AlphaFoldDB" id="A0A0F9Y975"/>
<protein>
    <recommendedName>
        <fullName evidence="1">DUF4412 domain-containing protein</fullName>
    </recommendedName>
</protein>
<dbReference type="Pfam" id="PF14371">
    <property type="entry name" value="DUF4412"/>
    <property type="match status" value="1"/>
</dbReference>
<gene>
    <name evidence="2" type="ORF">LCGC14_0117910</name>
</gene>
<comment type="caution">
    <text evidence="2">The sequence shown here is derived from an EMBL/GenBank/DDBJ whole genome shotgun (WGS) entry which is preliminary data.</text>
</comment>
<feature type="domain" description="DUF4412" evidence="1">
    <location>
        <begin position="84"/>
        <end position="197"/>
    </location>
</feature>
<sequence length="272" mass="31088">MKTVKLIALLSVFSITTTANAQFFKKLKERAQEAAAQTIERKVAEKTERETEKSFDTVFNNKGRIFKNKKAEKLELYSFSHEYVMEIESDGNTTDITYYLTNEDEYIGSSFNMKDDSEFITVMDLPNEAIHTFMNMGGQRTTNSVRLDLEDTPELDIDSDDFSVSNTGQTKDILGYKCDEYQVTGPQLSGTVWITQDADISFHIAYSSLRTKKFKNIKKGIDPSWLSIIDGLVLEMDMIDYSQKNATPVHMICTQLIEKDLSINTLDYEKPF</sequence>
<name>A0A0F9Y975_9ZZZZ</name>
<proteinExistence type="predicted"/>